<dbReference type="RefSeq" id="XP_033582788.1">
    <property type="nucleotide sequence ID" value="XM_033718766.1"/>
</dbReference>
<dbReference type="PANTHER" id="PTHR38113">
    <property type="match status" value="1"/>
</dbReference>
<dbReference type="OrthoDB" id="5381833at2759"/>
<proteinExistence type="predicted"/>
<evidence type="ECO:0000313" key="2">
    <source>
        <dbReference type="Proteomes" id="UP000504636"/>
    </source>
</evidence>
<protein>
    <recommendedName>
        <fullName evidence="4">DUF2293 domain-containing protein</fullName>
    </recommendedName>
</protein>
<reference evidence="1 3" key="1">
    <citation type="journal article" date="2020" name="Stud. Mycol.">
        <title>101 Dothideomycetes genomes: a test case for predicting lifestyles and emergence of pathogens.</title>
        <authorList>
            <person name="Haridas S."/>
            <person name="Albert R."/>
            <person name="Binder M."/>
            <person name="Bloem J."/>
            <person name="Labutti K."/>
            <person name="Salamov A."/>
            <person name="Andreopoulos B."/>
            <person name="Baker S."/>
            <person name="Barry K."/>
            <person name="Bills G."/>
            <person name="Bluhm B."/>
            <person name="Cannon C."/>
            <person name="Castanera R."/>
            <person name="Culley D."/>
            <person name="Daum C."/>
            <person name="Ezra D."/>
            <person name="Gonzalez J."/>
            <person name="Henrissat B."/>
            <person name="Kuo A."/>
            <person name="Liang C."/>
            <person name="Lipzen A."/>
            <person name="Lutzoni F."/>
            <person name="Magnuson J."/>
            <person name="Mondo S."/>
            <person name="Nolan M."/>
            <person name="Ohm R."/>
            <person name="Pangilinan J."/>
            <person name="Park H.-J."/>
            <person name="Ramirez L."/>
            <person name="Alfaro M."/>
            <person name="Sun H."/>
            <person name="Tritt A."/>
            <person name="Yoshinaga Y."/>
            <person name="Zwiers L.-H."/>
            <person name="Turgeon B."/>
            <person name="Goodwin S."/>
            <person name="Spatafora J."/>
            <person name="Crous P."/>
            <person name="Grigoriev I."/>
        </authorList>
    </citation>
    <scope>NUCLEOTIDE SEQUENCE</scope>
    <source>
        <strain evidence="1 3">CBS 304.34</strain>
    </source>
</reference>
<keyword evidence="2" id="KW-1185">Reference proteome</keyword>
<name>A0A6A6Z6A4_9PEZI</name>
<organism evidence="1">
    <name type="scientific">Mytilinidion resinicola</name>
    <dbReference type="NCBI Taxonomy" id="574789"/>
    <lineage>
        <taxon>Eukaryota</taxon>
        <taxon>Fungi</taxon>
        <taxon>Dikarya</taxon>
        <taxon>Ascomycota</taxon>
        <taxon>Pezizomycotina</taxon>
        <taxon>Dothideomycetes</taxon>
        <taxon>Pleosporomycetidae</taxon>
        <taxon>Mytilinidiales</taxon>
        <taxon>Mytilinidiaceae</taxon>
        <taxon>Mytilinidion</taxon>
    </lineage>
</organism>
<gene>
    <name evidence="1 3" type="ORF">BDZ99DRAFT_457775</name>
</gene>
<dbReference type="EMBL" id="MU003693">
    <property type="protein sequence ID" value="KAF2815824.1"/>
    <property type="molecule type" value="Genomic_DNA"/>
</dbReference>
<dbReference type="AlphaFoldDB" id="A0A6A6Z6A4"/>
<evidence type="ECO:0008006" key="4">
    <source>
        <dbReference type="Google" id="ProtNLM"/>
    </source>
</evidence>
<evidence type="ECO:0000313" key="1">
    <source>
        <dbReference type="EMBL" id="KAF2815824.1"/>
    </source>
</evidence>
<dbReference type="GeneID" id="54459659"/>
<sequence>MAEGITVSSSVPLPKGYGFLPKGSVYRTIHGQRLTREAGETLFIVLHPKTKLRIGIRIPSRILREVQRQDALTKAARLAATHRRDENIERQARDVLRKLYPKIPSSVLEQCLHRAFKKRAGRIGRCVSPP</sequence>
<dbReference type="Proteomes" id="UP000504636">
    <property type="component" value="Unplaced"/>
</dbReference>
<dbReference type="PANTHER" id="PTHR38113:SF2">
    <property type="entry name" value="DUF2293 DOMAIN-CONTAINING PROTEIN"/>
    <property type="match status" value="1"/>
</dbReference>
<reference evidence="3" key="3">
    <citation type="submission" date="2025-04" db="UniProtKB">
        <authorList>
            <consortium name="RefSeq"/>
        </authorList>
    </citation>
    <scope>IDENTIFICATION</scope>
    <source>
        <strain evidence="3">CBS 304.34</strain>
    </source>
</reference>
<evidence type="ECO:0000313" key="3">
    <source>
        <dbReference type="RefSeq" id="XP_033582788.1"/>
    </source>
</evidence>
<accession>A0A6A6Z6A4</accession>
<reference evidence="3" key="2">
    <citation type="submission" date="2020-04" db="EMBL/GenBank/DDBJ databases">
        <authorList>
            <consortium name="NCBI Genome Project"/>
        </authorList>
    </citation>
    <scope>NUCLEOTIDE SEQUENCE</scope>
    <source>
        <strain evidence="3">CBS 304.34</strain>
    </source>
</reference>